<accession>A0A2Z4FPB8</accession>
<evidence type="ECO:0000313" key="1">
    <source>
        <dbReference type="EMBL" id="AWV90494.1"/>
    </source>
</evidence>
<name>A0A2Z4FPB8_9DELT</name>
<dbReference type="SUPFAM" id="SSF50985">
    <property type="entry name" value="RCC1/BLIP-II"/>
    <property type="match status" value="2"/>
</dbReference>
<dbReference type="AlphaFoldDB" id="A0A2Z4FPB8"/>
<dbReference type="SMART" id="SM00635">
    <property type="entry name" value="BID_2"/>
    <property type="match status" value="2"/>
</dbReference>
<dbReference type="InterPro" id="IPR008964">
    <property type="entry name" value="Invasin/intimin_cell_adhesion"/>
</dbReference>
<dbReference type="PROSITE" id="PS51257">
    <property type="entry name" value="PROKAR_LIPOPROTEIN"/>
    <property type="match status" value="1"/>
</dbReference>
<organism evidence="1 2">
    <name type="scientific">Bradymonas sediminis</name>
    <dbReference type="NCBI Taxonomy" id="1548548"/>
    <lineage>
        <taxon>Bacteria</taxon>
        <taxon>Deltaproteobacteria</taxon>
        <taxon>Bradymonadales</taxon>
        <taxon>Bradymonadaceae</taxon>
        <taxon>Bradymonas</taxon>
    </lineage>
</organism>
<dbReference type="InterPro" id="IPR009091">
    <property type="entry name" value="RCC1/BLIP-II"/>
</dbReference>
<dbReference type="PANTHER" id="PTHR45982:SF1">
    <property type="entry name" value="REGULATOR OF CHROMOSOME CONDENSATION"/>
    <property type="match status" value="1"/>
</dbReference>
<dbReference type="Pfam" id="PF02368">
    <property type="entry name" value="Big_2"/>
    <property type="match status" value="1"/>
</dbReference>
<dbReference type="OrthoDB" id="5475758at2"/>
<dbReference type="Gene3D" id="2.60.40.1080">
    <property type="match status" value="1"/>
</dbReference>
<protein>
    <submittedName>
        <fullName evidence="1">Uncharacterized protein</fullName>
    </submittedName>
</protein>
<gene>
    <name evidence="1" type="ORF">DN745_14625</name>
</gene>
<keyword evidence="2" id="KW-1185">Reference proteome</keyword>
<dbReference type="PANTHER" id="PTHR45982">
    <property type="entry name" value="REGULATOR OF CHROMOSOME CONDENSATION"/>
    <property type="match status" value="1"/>
</dbReference>
<dbReference type="Gene3D" id="2.130.10.30">
    <property type="entry name" value="Regulator of chromosome condensation 1/beta-lactamase-inhibitor protein II"/>
    <property type="match status" value="2"/>
</dbReference>
<dbReference type="KEGG" id="bsed:DN745_14625"/>
<dbReference type="Pfam" id="PF13540">
    <property type="entry name" value="RCC1_2"/>
    <property type="match status" value="1"/>
</dbReference>
<dbReference type="SUPFAM" id="SSF49373">
    <property type="entry name" value="Invasin/intimin cell-adhesion fragments"/>
    <property type="match status" value="1"/>
</dbReference>
<proteinExistence type="predicted"/>
<reference evidence="1 2" key="1">
    <citation type="submission" date="2018-06" db="EMBL/GenBank/DDBJ databases">
        <title>Lujinxingia sediminis gen. nov. sp. nov., a new facultative anaerobic member of the class Deltaproteobacteria, and proposal of Lujinxingaceae fam. nov.</title>
        <authorList>
            <person name="Guo L.-Y."/>
            <person name="Li C.-M."/>
            <person name="Wang S."/>
            <person name="Du Z.-J."/>
        </authorList>
    </citation>
    <scope>NUCLEOTIDE SEQUENCE [LARGE SCALE GENOMIC DNA]</scope>
    <source>
        <strain evidence="1 2">FA350</strain>
    </source>
</reference>
<dbReference type="EMBL" id="CP030032">
    <property type="protein sequence ID" value="AWV90494.1"/>
    <property type="molecule type" value="Genomic_DNA"/>
</dbReference>
<dbReference type="Proteomes" id="UP000249799">
    <property type="component" value="Chromosome"/>
</dbReference>
<dbReference type="InterPro" id="IPR003343">
    <property type="entry name" value="Big_2"/>
</dbReference>
<dbReference type="InterPro" id="IPR051553">
    <property type="entry name" value="Ran_GTPase-activating"/>
</dbReference>
<evidence type="ECO:0000313" key="2">
    <source>
        <dbReference type="Proteomes" id="UP000249799"/>
    </source>
</evidence>
<sequence length="603" mass="65773">MGHKRHIFRFLYAVPCLLVCQALFGTACSSDKGTNRINPDAATQDSMPDSVHDAVEADTYEPTRAAILVVSPNPVEAVELQAIPMTFRAYDAEGHQLEDQIVTWRIEDTQVAAVDESGLLSALEAGETNLLATSGDAEESVEVTVLPIDVIERIEIFPAQEEIGVGERLALNVKGYTGDNTKFRNLQVDWQSDAPETASIDAQGSLVGLEPGEVRIQARLGELEAQAQFRVELKFDALDCSAYDCLAVSTDGKLYSMGPGDSEQITEGLSIPVFKPVEVDGDIRFKSVYRQKFGEEHFCALSMDDRAYCWGNNTYQRLGGDRFTARIESPTAVNTELRFETLGVGSTTTCGLTFDGALFCWGNLSIKSSLPIPGADDASYSSIPVLMDARQFSQFIMSGQSLCAQTRKERTWHCMGQGVKGELGNGGRVNQDDFVAVAAPSVFTSLAAAPNFGGGAAICGVDTQQQIWCWGKSIRGEFGQPIDPGAARIHDVPERTAWDIPIVDISELYDGFCGVTVDHEIRCWGNNAGCKLGRHSATSGTLPDPYFQPQQPVEGIPQDWETQSINCVLTEGGDIWCWGLPRHTEDPSYPRTCEPVAQRIHTF</sequence>